<evidence type="ECO:0000313" key="13">
    <source>
        <dbReference type="EMBL" id="MBE1574380.1"/>
    </source>
</evidence>
<comment type="pathway">
    <text evidence="3">Carbohydrate metabolism; galactose metabolism.</text>
</comment>
<dbReference type="GO" id="GO:0003978">
    <property type="term" value="F:UDP-glucose 4-epimerase activity"/>
    <property type="evidence" value="ECO:0007669"/>
    <property type="project" value="UniProtKB-EC"/>
</dbReference>
<evidence type="ECO:0000313" key="14">
    <source>
        <dbReference type="Proteomes" id="UP000656548"/>
    </source>
</evidence>
<keyword evidence="8 13" id="KW-0413">Isomerase</keyword>
<evidence type="ECO:0000256" key="6">
    <source>
        <dbReference type="ARBA" id="ARBA00018569"/>
    </source>
</evidence>
<dbReference type="InterPro" id="IPR036291">
    <property type="entry name" value="NAD(P)-bd_dom_sf"/>
</dbReference>
<keyword evidence="7" id="KW-0520">NAD</keyword>
<evidence type="ECO:0000256" key="7">
    <source>
        <dbReference type="ARBA" id="ARBA00023027"/>
    </source>
</evidence>
<evidence type="ECO:0000256" key="5">
    <source>
        <dbReference type="ARBA" id="ARBA00013189"/>
    </source>
</evidence>
<evidence type="ECO:0000256" key="1">
    <source>
        <dbReference type="ARBA" id="ARBA00000083"/>
    </source>
</evidence>
<evidence type="ECO:0000259" key="12">
    <source>
        <dbReference type="Pfam" id="PF01370"/>
    </source>
</evidence>
<evidence type="ECO:0000256" key="8">
    <source>
        <dbReference type="ARBA" id="ARBA00023235"/>
    </source>
</evidence>
<evidence type="ECO:0000256" key="4">
    <source>
        <dbReference type="ARBA" id="ARBA00007637"/>
    </source>
</evidence>
<dbReference type="InterPro" id="IPR001509">
    <property type="entry name" value="Epimerase_deHydtase"/>
</dbReference>
<reference evidence="13 14" key="1">
    <citation type="submission" date="2020-10" db="EMBL/GenBank/DDBJ databases">
        <title>Sequencing the genomes of 1000 actinobacteria strains.</title>
        <authorList>
            <person name="Klenk H.-P."/>
        </authorList>
    </citation>
    <scope>NUCLEOTIDE SEQUENCE [LARGE SCALE GENOMIC DNA]</scope>
    <source>
        <strain evidence="13 14">DSM 46661</strain>
    </source>
</reference>
<comment type="similarity">
    <text evidence="4">Belongs to the NAD(P)-dependent epimerase/dehydratase family.</text>
</comment>
<dbReference type="Gene3D" id="3.40.50.720">
    <property type="entry name" value="NAD(P)-binding Rossmann-like Domain"/>
    <property type="match status" value="1"/>
</dbReference>
<comment type="cofactor">
    <cofactor evidence="2">
        <name>NAD(+)</name>
        <dbReference type="ChEBI" id="CHEBI:57540"/>
    </cofactor>
</comment>
<dbReference type="PANTHER" id="PTHR43725:SF53">
    <property type="entry name" value="UDP-ARABINOSE 4-EPIMERASE 1"/>
    <property type="match status" value="1"/>
</dbReference>
<dbReference type="EMBL" id="JADBEJ010000001">
    <property type="protein sequence ID" value="MBE1574380.1"/>
    <property type="molecule type" value="Genomic_DNA"/>
</dbReference>
<dbReference type="InterPro" id="IPR005886">
    <property type="entry name" value="UDP_G4E"/>
</dbReference>
<feature type="domain" description="NAD-dependent epimerase/dehydratase" evidence="12">
    <location>
        <begin position="15"/>
        <end position="260"/>
    </location>
</feature>
<dbReference type="RefSeq" id="WP_192742020.1">
    <property type="nucleotide sequence ID" value="NZ_JADBEJ010000001.1"/>
</dbReference>
<accession>A0ABR9L1V1</accession>
<keyword evidence="14" id="KW-1185">Reference proteome</keyword>
<dbReference type="NCBIfam" id="TIGR01179">
    <property type="entry name" value="galE"/>
    <property type="match status" value="1"/>
</dbReference>
<evidence type="ECO:0000256" key="2">
    <source>
        <dbReference type="ARBA" id="ARBA00001911"/>
    </source>
</evidence>
<name>A0ABR9L1V1_9PSEU</name>
<evidence type="ECO:0000256" key="3">
    <source>
        <dbReference type="ARBA" id="ARBA00004947"/>
    </source>
</evidence>
<dbReference type="Gene3D" id="3.90.25.10">
    <property type="entry name" value="UDP-galactose 4-epimerase, domain 1"/>
    <property type="match status" value="1"/>
</dbReference>
<evidence type="ECO:0000256" key="10">
    <source>
        <dbReference type="ARBA" id="ARBA00031367"/>
    </source>
</evidence>
<dbReference type="PANTHER" id="PTHR43725">
    <property type="entry name" value="UDP-GLUCOSE 4-EPIMERASE"/>
    <property type="match status" value="1"/>
</dbReference>
<comment type="catalytic activity">
    <reaction evidence="1">
        <text>UDP-alpha-D-glucose = UDP-alpha-D-galactose</text>
        <dbReference type="Rhea" id="RHEA:22168"/>
        <dbReference type="ChEBI" id="CHEBI:58885"/>
        <dbReference type="ChEBI" id="CHEBI:66914"/>
        <dbReference type="EC" id="5.1.3.2"/>
    </reaction>
</comment>
<dbReference type="SUPFAM" id="SSF51735">
    <property type="entry name" value="NAD(P)-binding Rossmann-fold domains"/>
    <property type="match status" value="1"/>
</dbReference>
<organism evidence="13 14">
    <name type="scientific">Amycolatopsis roodepoortensis</name>
    <dbReference type="NCBI Taxonomy" id="700274"/>
    <lineage>
        <taxon>Bacteria</taxon>
        <taxon>Bacillati</taxon>
        <taxon>Actinomycetota</taxon>
        <taxon>Actinomycetes</taxon>
        <taxon>Pseudonocardiales</taxon>
        <taxon>Pseudonocardiaceae</taxon>
        <taxon>Amycolatopsis</taxon>
    </lineage>
</organism>
<dbReference type="EC" id="5.1.3.2" evidence="5"/>
<proteinExistence type="inferred from homology"/>
<dbReference type="Pfam" id="PF01370">
    <property type="entry name" value="Epimerase"/>
    <property type="match status" value="1"/>
</dbReference>
<dbReference type="Proteomes" id="UP000656548">
    <property type="component" value="Unassembled WGS sequence"/>
</dbReference>
<protein>
    <recommendedName>
        <fullName evidence="6">UDP-glucose 4-epimerase</fullName>
        <ecNumber evidence="5">5.1.3.2</ecNumber>
    </recommendedName>
    <alternativeName>
        <fullName evidence="11">Galactowaldenase</fullName>
    </alternativeName>
    <alternativeName>
        <fullName evidence="10">UDP-galactose 4-epimerase</fullName>
    </alternativeName>
</protein>
<gene>
    <name evidence="13" type="ORF">H4W30_001409</name>
</gene>
<sequence>MKICETVKPAKPGSWLVVGGAGYIGSHVIRRLRADRRGVVALDDLSTGDAARVPGDVPLVIGSVADRTVVSAVLREHRVDGVIHLAARKSATESVAYPRRYYRDNVEGMRILLDEMIDTGVKRFLLSSSAAVYGVPNNPLVTETTPTAPISPYGETKLICEWLLRSAGRANGLSWVALRYFNVVGAAHPLLADTSNDNLFPLVFQEVTAGRPAMVTGIDYQTKDGTGVRDYVHIADVADAHAAAVERLERQQSADIYNVGTGVGYSVLEVLDAIRAVSGLPVEVTALPRRPGDAPEIVANVDKIAHDLAWKARHDLNSMVRSAWQAWSRLDTASAR</sequence>
<comment type="caution">
    <text evidence="13">The sequence shown here is derived from an EMBL/GenBank/DDBJ whole genome shotgun (WGS) entry which is preliminary data.</text>
</comment>
<evidence type="ECO:0000256" key="11">
    <source>
        <dbReference type="ARBA" id="ARBA00033067"/>
    </source>
</evidence>
<evidence type="ECO:0000256" key="9">
    <source>
        <dbReference type="ARBA" id="ARBA00023277"/>
    </source>
</evidence>
<keyword evidence="9" id="KW-0119">Carbohydrate metabolism</keyword>